<reference evidence="3 4" key="1">
    <citation type="submission" date="2018-11" db="EMBL/GenBank/DDBJ databases">
        <title>Genome sequencing and assembly of Clostridium tagluense strain A121.</title>
        <authorList>
            <person name="Murakami T."/>
            <person name="Segawa T."/>
            <person name="Shcherbakova V.A."/>
            <person name="Mori H."/>
            <person name="Yoshimura Y."/>
        </authorList>
    </citation>
    <scope>NUCLEOTIDE SEQUENCE [LARGE SCALE GENOMIC DNA]</scope>
    <source>
        <strain evidence="3 4">A121</strain>
    </source>
</reference>
<dbReference type="NCBIfam" id="TIGR01446">
    <property type="entry name" value="DnaD_dom"/>
    <property type="match status" value="1"/>
</dbReference>
<dbReference type="AlphaFoldDB" id="A0A401UQV3"/>
<proteinExistence type="inferred from homology"/>
<dbReference type="Pfam" id="PF07261">
    <property type="entry name" value="DnaB_2"/>
    <property type="match status" value="1"/>
</dbReference>
<comment type="similarity">
    <text evidence="1">Belongs to the DnaB/DnaD family.</text>
</comment>
<dbReference type="PANTHER" id="PTHR37293:SF5">
    <property type="entry name" value="DNA REPLICATION PROTEIN"/>
    <property type="match status" value="1"/>
</dbReference>
<evidence type="ECO:0000259" key="2">
    <source>
        <dbReference type="Pfam" id="PF07261"/>
    </source>
</evidence>
<dbReference type="Proteomes" id="UP000287872">
    <property type="component" value="Unassembled WGS sequence"/>
</dbReference>
<evidence type="ECO:0000256" key="1">
    <source>
        <dbReference type="ARBA" id="ARBA00093462"/>
    </source>
</evidence>
<accession>A0A401UQV3</accession>
<gene>
    <name evidence="3" type="ORF">Ctaglu_34910</name>
</gene>
<feature type="domain" description="DnaB/C C-terminal" evidence="2">
    <location>
        <begin position="231"/>
        <end position="300"/>
    </location>
</feature>
<dbReference type="InterPro" id="IPR006343">
    <property type="entry name" value="DnaB/C_C"/>
</dbReference>
<dbReference type="PANTHER" id="PTHR37293">
    <property type="entry name" value="PHAGE REPLICATION PROTEIN-RELATED"/>
    <property type="match status" value="1"/>
</dbReference>
<dbReference type="OrthoDB" id="3199595at2"/>
<organism evidence="3 4">
    <name type="scientific">Clostridium tagluense</name>
    <dbReference type="NCBI Taxonomy" id="360422"/>
    <lineage>
        <taxon>Bacteria</taxon>
        <taxon>Bacillati</taxon>
        <taxon>Bacillota</taxon>
        <taxon>Clostridia</taxon>
        <taxon>Eubacteriales</taxon>
        <taxon>Clostridiaceae</taxon>
        <taxon>Clostridium</taxon>
    </lineage>
</organism>
<dbReference type="InterPro" id="IPR053162">
    <property type="entry name" value="DnaD"/>
</dbReference>
<dbReference type="Gene3D" id="1.10.10.630">
    <property type="entry name" value="DnaD domain-like"/>
    <property type="match status" value="1"/>
</dbReference>
<dbReference type="EMBL" id="BHYK01000022">
    <property type="protein sequence ID" value="GCD11868.1"/>
    <property type="molecule type" value="Genomic_DNA"/>
</dbReference>
<name>A0A401UQV3_9CLOT</name>
<dbReference type="RefSeq" id="WP_125004049.1">
    <property type="nucleotide sequence ID" value="NZ_BHYK01000022.1"/>
</dbReference>
<protein>
    <recommendedName>
        <fullName evidence="2">DnaB/C C-terminal domain-containing protein</fullName>
    </recommendedName>
</protein>
<keyword evidence="4" id="KW-1185">Reference proteome</keyword>
<dbReference type="SUPFAM" id="SSF158499">
    <property type="entry name" value="DnaD domain-like"/>
    <property type="match status" value="1"/>
</dbReference>
<evidence type="ECO:0000313" key="4">
    <source>
        <dbReference type="Proteomes" id="UP000287872"/>
    </source>
</evidence>
<evidence type="ECO:0000313" key="3">
    <source>
        <dbReference type="EMBL" id="GCD11868.1"/>
    </source>
</evidence>
<sequence length="348" mass="40996">MAKYRQLYTEFWSDGFVMDLTPEEKFFYLYLMTNSKTSQCGIYELPKQIIVTETGYNRETIDKLLTRFCEYEKIIYCDETKEIMILNWIKYNEPNNINAIKCVNKELSKVKKSKFIEILYQQCEAYELEVEKIFEGLYRDVQGATTDTPNSKSVCDKISCDNQKYEENQSFSPLHSSEERSYEGAYKGLPSNKVISNKEEIISNKQKEINKKEEVVSAKKNFIPDIKSVIKVFENNIHPMTPLEHKKLMDFTRDVNCEVIIMAIEEAVKYNARTIKYITKILDCWISRGIKTADGVRAYQREWDNKNKPSSNRNIKKGTFCDYDQRQYDFDELERKLLGWSLPEQEGD</sequence>
<comment type="caution">
    <text evidence="3">The sequence shown here is derived from an EMBL/GenBank/DDBJ whole genome shotgun (WGS) entry which is preliminary data.</text>
</comment>
<dbReference type="InterPro" id="IPR034829">
    <property type="entry name" value="DnaD-like_sf"/>
</dbReference>